<sequence>MPLTDIYRIMAINFLGPLNMCLAPVPHMGVYCASKAALAMFTESLRFEQKVWGVHVSTVVPSGYRTGIMAYDKDTTAKRWWKEASPTVKHDLGQDCFKPEFKYKNHESHTTPDLSSIVDTISYALSVKYPKPFYYSGFLARTLPYVYHYLPPALSDIAVEVLASWFEFKPQALQPHHQLNGMMIKELCPAREKGSARGTGDHFLLGMALQMVT</sequence>
<dbReference type="Pfam" id="PF00106">
    <property type="entry name" value="adh_short"/>
    <property type="match status" value="1"/>
</dbReference>
<proteinExistence type="predicted"/>
<dbReference type="InterPro" id="IPR020904">
    <property type="entry name" value="Sc_DH/Rdtase_CS"/>
</dbReference>
<dbReference type="PANTHER" id="PTHR43313">
    <property type="entry name" value="SHORT-CHAIN DEHYDROGENASE/REDUCTASE FAMILY 9C"/>
    <property type="match status" value="1"/>
</dbReference>
<dbReference type="Proteomes" id="UP001164746">
    <property type="component" value="Chromosome 5"/>
</dbReference>
<dbReference type="PROSITE" id="PS00061">
    <property type="entry name" value="ADH_SHORT"/>
    <property type="match status" value="1"/>
</dbReference>
<keyword evidence="3" id="KW-1185">Reference proteome</keyword>
<accession>A0ABY7E9W3</accession>
<dbReference type="InterPro" id="IPR036291">
    <property type="entry name" value="NAD(P)-bd_dom_sf"/>
</dbReference>
<dbReference type="SUPFAM" id="SSF51735">
    <property type="entry name" value="NAD(P)-binding Rossmann-fold domains"/>
    <property type="match status" value="1"/>
</dbReference>
<evidence type="ECO:0000313" key="3">
    <source>
        <dbReference type="Proteomes" id="UP001164746"/>
    </source>
</evidence>
<gene>
    <name evidence="2" type="ORF">MAR_020912</name>
</gene>
<protein>
    <submittedName>
        <fullName evidence="2">DHB2-like protein</fullName>
    </submittedName>
</protein>
<dbReference type="InterPro" id="IPR002347">
    <property type="entry name" value="SDR_fam"/>
</dbReference>
<keyword evidence="1" id="KW-0560">Oxidoreductase</keyword>
<evidence type="ECO:0000313" key="2">
    <source>
        <dbReference type="EMBL" id="WAR05543.1"/>
    </source>
</evidence>
<evidence type="ECO:0000256" key="1">
    <source>
        <dbReference type="ARBA" id="ARBA00023002"/>
    </source>
</evidence>
<reference evidence="2" key="1">
    <citation type="submission" date="2022-11" db="EMBL/GenBank/DDBJ databases">
        <title>Centuries of genome instability and evolution in soft-shell clam transmissible cancer (bioRxiv).</title>
        <authorList>
            <person name="Hart S.F.M."/>
            <person name="Yonemitsu M.A."/>
            <person name="Giersch R.M."/>
            <person name="Beal B.F."/>
            <person name="Arriagada G."/>
            <person name="Davis B.W."/>
            <person name="Ostrander E.A."/>
            <person name="Goff S.P."/>
            <person name="Metzger M.J."/>
        </authorList>
    </citation>
    <scope>NUCLEOTIDE SEQUENCE</scope>
    <source>
        <strain evidence="2">MELC-2E11</strain>
        <tissue evidence="2">Siphon/mantle</tissue>
    </source>
</reference>
<organism evidence="2 3">
    <name type="scientific">Mya arenaria</name>
    <name type="common">Soft-shell clam</name>
    <dbReference type="NCBI Taxonomy" id="6604"/>
    <lineage>
        <taxon>Eukaryota</taxon>
        <taxon>Metazoa</taxon>
        <taxon>Spiralia</taxon>
        <taxon>Lophotrochozoa</taxon>
        <taxon>Mollusca</taxon>
        <taxon>Bivalvia</taxon>
        <taxon>Autobranchia</taxon>
        <taxon>Heteroconchia</taxon>
        <taxon>Euheterodonta</taxon>
        <taxon>Imparidentia</taxon>
        <taxon>Neoheterodontei</taxon>
        <taxon>Myida</taxon>
        <taxon>Myoidea</taxon>
        <taxon>Myidae</taxon>
        <taxon>Mya</taxon>
    </lineage>
</organism>
<dbReference type="PANTHER" id="PTHR43313:SF3">
    <property type="entry name" value="17-BETA-HYDROXYSTEROID DEHYDROGENASE TYPE 2"/>
    <property type="match status" value="1"/>
</dbReference>
<dbReference type="EMBL" id="CP111016">
    <property type="protein sequence ID" value="WAR05543.1"/>
    <property type="molecule type" value="Genomic_DNA"/>
</dbReference>
<name>A0ABY7E9W3_MYAAR</name>
<dbReference type="Gene3D" id="3.40.50.720">
    <property type="entry name" value="NAD(P)-binding Rossmann-like Domain"/>
    <property type="match status" value="1"/>
</dbReference>